<dbReference type="SUPFAM" id="SSF56219">
    <property type="entry name" value="DNase I-like"/>
    <property type="match status" value="1"/>
</dbReference>
<evidence type="ECO:0000313" key="2">
    <source>
        <dbReference type="EMBL" id="AXN41037.1"/>
    </source>
</evidence>
<evidence type="ECO:0000259" key="1">
    <source>
        <dbReference type="Pfam" id="PF03372"/>
    </source>
</evidence>
<evidence type="ECO:0000313" key="3">
    <source>
        <dbReference type="Proteomes" id="UP000260457"/>
    </source>
</evidence>
<organism evidence="2 3">
    <name type="scientific">Peribacillus butanolivorans</name>
    <dbReference type="NCBI Taxonomy" id="421767"/>
    <lineage>
        <taxon>Bacteria</taxon>
        <taxon>Bacillati</taxon>
        <taxon>Bacillota</taxon>
        <taxon>Bacilli</taxon>
        <taxon>Bacillales</taxon>
        <taxon>Bacillaceae</taxon>
        <taxon>Peribacillus</taxon>
    </lineage>
</organism>
<dbReference type="InterPro" id="IPR005135">
    <property type="entry name" value="Endo/exonuclease/phosphatase"/>
</dbReference>
<reference evidence="2 3" key="1">
    <citation type="submission" date="2018-07" db="EMBL/GenBank/DDBJ databases">
        <title>The molecular basis for the intramolecular migration of carboxyl group in the catabolism of para-hydroxybenzoate via gentisate.</title>
        <authorList>
            <person name="Zhao H."/>
            <person name="Xu Y."/>
            <person name="Lin S."/>
            <person name="Spain J.C."/>
            <person name="Zhou N.-Y."/>
        </authorList>
    </citation>
    <scope>NUCLEOTIDE SEQUENCE [LARGE SCALE GENOMIC DNA]</scope>
    <source>
        <strain evidence="2 3">PHB-7a</strain>
    </source>
</reference>
<dbReference type="Proteomes" id="UP000260457">
    <property type="component" value="Chromosome"/>
</dbReference>
<dbReference type="Gene3D" id="3.60.10.10">
    <property type="entry name" value="Endonuclease/exonuclease/phosphatase"/>
    <property type="match status" value="1"/>
</dbReference>
<accession>A0ABM6XS88</accession>
<name>A0ABM6XS88_9BACI</name>
<dbReference type="InterPro" id="IPR036691">
    <property type="entry name" value="Endo/exonu/phosph_ase_sf"/>
</dbReference>
<dbReference type="PANTHER" id="PTHR42834:SF1">
    <property type="entry name" value="ENDONUCLEASE_EXONUCLEASE_PHOSPHATASE FAMILY PROTEIN (AFU_ORTHOLOGUE AFUA_3G09210)"/>
    <property type="match status" value="1"/>
</dbReference>
<dbReference type="Pfam" id="PF03372">
    <property type="entry name" value="Exo_endo_phos"/>
    <property type="match status" value="1"/>
</dbReference>
<protein>
    <recommendedName>
        <fullName evidence="1">Endonuclease/exonuclease/phosphatase domain-containing protein</fullName>
    </recommendedName>
</protein>
<gene>
    <name evidence="2" type="ORF">DTO10_23440</name>
</gene>
<dbReference type="EMBL" id="CP030926">
    <property type="protein sequence ID" value="AXN41037.1"/>
    <property type="molecule type" value="Genomic_DNA"/>
</dbReference>
<proteinExistence type="predicted"/>
<dbReference type="PANTHER" id="PTHR42834">
    <property type="entry name" value="ENDONUCLEASE/EXONUCLEASE/PHOSPHATASE FAMILY PROTEIN (AFU_ORTHOLOGUE AFUA_3G09210)"/>
    <property type="match status" value="1"/>
</dbReference>
<sequence length="305" mass="35278">MLNIKIIYNEVFVLPIFDRINDLVPTELEGTEQYLDLCTWNIKFFTAKPRRIETITSIMKEINADIYVLQEIADGAMDEVVHQLNLSGEHSYKVVYGKTGGDIRVTFMYDLEKVRAKQDIEELFQNERIIAENGIEAFPRLPLHGRFQVTHNVTDPFDFELVGVHLKSQRGNGWEQRKKAAEKLVDWIQTKAQDEDVIIAGDFNAPPGRREWKPFEELEEKGEILFKSFNPNGELSHLSGSRLDCILITDNVNEASIDSSTTVIRWKEILDGELYSRYKQKIHDEISDHLPVVSRFSFSNRDEND</sequence>
<feature type="domain" description="Endonuclease/exonuclease/phosphatase" evidence="1">
    <location>
        <begin position="38"/>
        <end position="255"/>
    </location>
</feature>
<keyword evidence="3" id="KW-1185">Reference proteome</keyword>